<dbReference type="VEuPathDB" id="FungiDB:FGRAMPH1_01G01669"/>
<protein>
    <submittedName>
        <fullName evidence="1">Chromosome 1, complete genome</fullName>
    </submittedName>
</protein>
<dbReference type="AlphaFoldDB" id="A0A0E0RN10"/>
<dbReference type="EnsemblFungi" id="CEF72635">
    <property type="protein sequence ID" value="CEF72635"/>
    <property type="gene ID" value="FGRRES_11801_M"/>
</dbReference>
<reference evidence="1 3" key="4">
    <citation type="journal article" date="2015" name="BMC Genomics">
        <title>The completed genome sequence of the pathogenic ascomycete fungus Fusarium graminearum.</title>
        <authorList>
            <person name="King R."/>
            <person name="Urban M."/>
            <person name="Hammond-Kosack M.C."/>
            <person name="Hassani-Pak K."/>
            <person name="Hammond-Kosack K.E."/>
        </authorList>
    </citation>
    <scope>NUCLEOTIDE SEQUENCE [LARGE SCALE GENOMIC DNA]</scope>
    <source>
        <strain evidence="3">ATCC MYA-4620 / CBS 123657 / FGSC 9075 / NRRL 31084 / PH-1</strain>
        <strain evidence="1">PH-1</strain>
    </source>
</reference>
<reference evidence="2" key="5">
    <citation type="submission" date="2017-01" db="UniProtKB">
        <authorList>
            <consortium name="EnsemblFungi"/>
        </authorList>
    </citation>
    <scope>IDENTIFICATION</scope>
    <source>
        <strain evidence="2">PH-1 / ATCC MYA-4620 / FGSC 9075 / NRRL 31084</strain>
    </source>
</reference>
<dbReference type="Proteomes" id="UP000070720">
    <property type="component" value="Chromosome 1"/>
</dbReference>
<evidence type="ECO:0000313" key="2">
    <source>
        <dbReference type="EnsemblFungi" id="CEF72635"/>
    </source>
</evidence>
<evidence type="ECO:0000313" key="3">
    <source>
        <dbReference type="Proteomes" id="UP000070720"/>
    </source>
</evidence>
<reference key="3">
    <citation type="submission" date="2014-02" db="EMBL/GenBank/DDBJ databases">
        <title>A revised Fusarium graminearum genomic reference sequence using whole shotgun re-sequencing.</title>
        <authorList>
            <person name="King R."/>
            <person name="Urban M."/>
            <person name="Hassani-Pak K."/>
            <person name="Hammond-Kosack K."/>
        </authorList>
    </citation>
    <scope>NUCLEOTIDE SEQUENCE</scope>
    <source>
        <strain>PH-1</strain>
    </source>
</reference>
<name>A0A0E0RN10_GIBZE</name>
<proteinExistence type="predicted"/>
<keyword evidence="3" id="KW-1185">Reference proteome</keyword>
<sequence>MNKEHILTDVGVPVQRLCFIRNMAIGVGGFLQDSNRIVKARYFDSTRFLPSASLSSKRLQVEVQLLGPDDILYVAQLRWGLVARPHPVFQLSYALRCSCQKLAIGLRLLRRTSRVTYDSCIALTRHRVSDGPRRLAFVHQIKLDTQFSSLALYLLSRAATAS</sequence>
<dbReference type="InParanoid" id="A0A0E0RN10"/>
<accession>A0A0E0RN10</accession>
<dbReference type="EMBL" id="HG970332">
    <property type="protein sequence ID" value="CEF72635.1"/>
    <property type="molecule type" value="Genomic_DNA"/>
</dbReference>
<reference evidence="2 3" key="1">
    <citation type="journal article" date="2007" name="Science">
        <title>The Fusarium graminearum genome reveals a link between localized polymorphism and pathogen specialization.</title>
        <authorList>
            <person name="Cuomo C.A."/>
            <person name="Gueldener U."/>
            <person name="Xu J.-R."/>
            <person name="Trail F."/>
            <person name="Turgeon B.G."/>
            <person name="Di Pietro A."/>
            <person name="Walton J.D."/>
            <person name="Ma L.-J."/>
            <person name="Baker S.E."/>
            <person name="Rep M."/>
            <person name="Adam G."/>
            <person name="Antoniw J."/>
            <person name="Baldwin T."/>
            <person name="Calvo S.E."/>
            <person name="Chang Y.-L."/>
            <person name="DeCaprio D."/>
            <person name="Gale L.R."/>
            <person name="Gnerre S."/>
            <person name="Goswami R.S."/>
            <person name="Hammond-Kosack K."/>
            <person name="Harris L.J."/>
            <person name="Hilburn K."/>
            <person name="Kennell J.C."/>
            <person name="Kroken S."/>
            <person name="Magnuson J.K."/>
            <person name="Mannhaupt G."/>
            <person name="Mauceli E.W."/>
            <person name="Mewes H.-W."/>
            <person name="Mitterbauer R."/>
            <person name="Muehlbauer G."/>
            <person name="Muensterkoetter M."/>
            <person name="Nelson D."/>
            <person name="O'Donnell K."/>
            <person name="Ouellet T."/>
            <person name="Qi W."/>
            <person name="Quesneville H."/>
            <person name="Roncero M.I.G."/>
            <person name="Seong K.-Y."/>
            <person name="Tetko I.V."/>
            <person name="Urban M."/>
            <person name="Waalwijk C."/>
            <person name="Ward T.J."/>
            <person name="Yao J."/>
            <person name="Birren B.W."/>
            <person name="Kistler H.C."/>
        </authorList>
    </citation>
    <scope>NUCLEOTIDE SEQUENCE [LARGE SCALE GENOMIC DNA]</scope>
    <source>
        <strain evidence="3">ATCC MYA-4620 / CBS 123657 / FGSC 9075 / NRRL 31084 / PH-1</strain>
        <strain evidence="2">PH-1 / ATCC MYA-4620 / FGSC 9075 / NRRL 31084</strain>
    </source>
</reference>
<evidence type="ECO:0000313" key="1">
    <source>
        <dbReference type="EMBL" id="CEF72635.1"/>
    </source>
</evidence>
<gene>
    <name evidence="1" type="ORF">FGRAMPH1_01T01669</name>
</gene>
<reference evidence="2 3" key="2">
    <citation type="journal article" date="2010" name="Nature">
        <title>Comparative genomics reveals mobile pathogenicity chromosomes in Fusarium.</title>
        <authorList>
            <person name="Ma L.J."/>
            <person name="van der Does H.C."/>
            <person name="Borkovich K.A."/>
            <person name="Coleman J.J."/>
            <person name="Daboussi M.J."/>
            <person name="Di Pietro A."/>
            <person name="Dufresne M."/>
            <person name="Freitag M."/>
            <person name="Grabherr M."/>
            <person name="Henrissat B."/>
            <person name="Houterman P.M."/>
            <person name="Kang S."/>
            <person name="Shim W.B."/>
            <person name="Woloshuk C."/>
            <person name="Xie X."/>
            <person name="Xu J.R."/>
            <person name="Antoniw J."/>
            <person name="Baker S.E."/>
            <person name="Bluhm B.H."/>
            <person name="Breakspear A."/>
            <person name="Brown D.W."/>
            <person name="Butchko R.A."/>
            <person name="Chapman S."/>
            <person name="Coulson R."/>
            <person name="Coutinho P.M."/>
            <person name="Danchin E.G."/>
            <person name="Diener A."/>
            <person name="Gale L.R."/>
            <person name="Gardiner D.M."/>
            <person name="Goff S."/>
            <person name="Hammond-Kosack K.E."/>
            <person name="Hilburn K."/>
            <person name="Hua-Van A."/>
            <person name="Jonkers W."/>
            <person name="Kazan K."/>
            <person name="Kodira C.D."/>
            <person name="Koehrsen M."/>
            <person name="Kumar L."/>
            <person name="Lee Y.H."/>
            <person name="Li L."/>
            <person name="Manners J.M."/>
            <person name="Miranda-Saavedra D."/>
            <person name="Mukherjee M."/>
            <person name="Park G."/>
            <person name="Park J."/>
            <person name="Park S.Y."/>
            <person name="Proctor R.H."/>
            <person name="Regev A."/>
            <person name="Ruiz-Roldan M.C."/>
            <person name="Sain D."/>
            <person name="Sakthikumar S."/>
            <person name="Sykes S."/>
            <person name="Schwartz D.C."/>
            <person name="Turgeon B.G."/>
            <person name="Wapinski I."/>
            <person name="Yoder O."/>
            <person name="Young S."/>
            <person name="Zeng Q."/>
            <person name="Zhou S."/>
            <person name="Galagan J."/>
            <person name="Cuomo C.A."/>
            <person name="Kistler H.C."/>
            <person name="Rep M."/>
        </authorList>
    </citation>
    <scope>GENOME REANNOTATION</scope>
    <source>
        <strain evidence="3">ATCC MYA-4620 / CBS 123657 / FGSC 9075 / NRRL 31084 / PH-1</strain>
        <strain evidence="2">PH-1 / ATCC MYA-4620 / FGSC 9075 / NRRL 31084</strain>
    </source>
</reference>
<organism evidence="2">
    <name type="scientific">Gibberella zeae (strain ATCC MYA-4620 / CBS 123657 / FGSC 9075 / NRRL 31084 / PH-1)</name>
    <name type="common">Wheat head blight fungus</name>
    <name type="synonym">Fusarium graminearum</name>
    <dbReference type="NCBI Taxonomy" id="229533"/>
    <lineage>
        <taxon>Eukaryota</taxon>
        <taxon>Fungi</taxon>
        <taxon>Dikarya</taxon>
        <taxon>Ascomycota</taxon>
        <taxon>Pezizomycotina</taxon>
        <taxon>Sordariomycetes</taxon>
        <taxon>Hypocreomycetidae</taxon>
        <taxon>Hypocreales</taxon>
        <taxon>Nectriaceae</taxon>
        <taxon>Fusarium</taxon>
    </lineage>
</organism>